<dbReference type="Pfam" id="PF00254">
    <property type="entry name" value="FKBP_C"/>
    <property type="match status" value="1"/>
</dbReference>
<dbReference type="GO" id="GO:0003755">
    <property type="term" value="F:peptidyl-prolyl cis-trans isomerase activity"/>
    <property type="evidence" value="ECO:0007669"/>
    <property type="project" value="UniProtKB-UniRule"/>
</dbReference>
<dbReference type="EMBL" id="DNWC01000123">
    <property type="protein sequence ID" value="HBJ09188.1"/>
    <property type="molecule type" value="Genomic_DNA"/>
</dbReference>
<proteinExistence type="inferred from homology"/>
<dbReference type="EC" id="5.2.1.8" evidence="6"/>
<evidence type="ECO:0000256" key="3">
    <source>
        <dbReference type="ARBA" id="ARBA00023110"/>
    </source>
</evidence>
<evidence type="ECO:0000256" key="4">
    <source>
        <dbReference type="ARBA" id="ARBA00023235"/>
    </source>
</evidence>
<reference evidence="8 9" key="1">
    <citation type="journal article" date="2018" name="Nat. Biotechnol.">
        <title>A standardized bacterial taxonomy based on genome phylogeny substantially revises the tree of life.</title>
        <authorList>
            <person name="Parks D.H."/>
            <person name="Chuvochina M."/>
            <person name="Waite D.W."/>
            <person name="Rinke C."/>
            <person name="Skarshewski A."/>
            <person name="Chaumeil P.A."/>
            <person name="Hugenholtz P."/>
        </authorList>
    </citation>
    <scope>NUCLEOTIDE SEQUENCE [LARGE SCALE GENOMIC DNA]</scope>
    <source>
        <strain evidence="8">UBA11482</strain>
    </source>
</reference>
<dbReference type="RefSeq" id="WP_022390491.1">
    <property type="nucleotide sequence ID" value="NZ_AP028032.1"/>
</dbReference>
<accession>A0A354M3U9</accession>
<dbReference type="PROSITE" id="PS50059">
    <property type="entry name" value="FKBP_PPIASE"/>
    <property type="match status" value="1"/>
</dbReference>
<evidence type="ECO:0000313" key="9">
    <source>
        <dbReference type="Proteomes" id="UP000262954"/>
    </source>
</evidence>
<feature type="domain" description="PPIase FKBP-type" evidence="7">
    <location>
        <begin position="87"/>
        <end position="174"/>
    </location>
</feature>
<dbReference type="Proteomes" id="UP000262954">
    <property type="component" value="Unassembled WGS sequence"/>
</dbReference>
<dbReference type="InterPro" id="IPR046357">
    <property type="entry name" value="PPIase_dom_sf"/>
</dbReference>
<name>A0A354M3U9_9BACT</name>
<evidence type="ECO:0000259" key="7">
    <source>
        <dbReference type="PROSITE" id="PS50059"/>
    </source>
</evidence>
<dbReference type="InterPro" id="IPR001179">
    <property type="entry name" value="PPIase_FKBP_dom"/>
</dbReference>
<sequence length="181" mass="20585">MKKFPGIIILLIVVFIMSCKDDEEDTWTQYQKWRNENAAYFNQKRAETDENGFPVYTEIYPVWDPGSFILMKTYKKGDGTKPAPLNNSTVKFMYKGMLYNGTAFDSTYLYTDSATTGRVDQFIQGFQIALTSMQPGDSCQVIIPQNLGYGAEMSSSVILPYSTLIFDLKLIDVLGYEHQVP</sequence>
<dbReference type="GeneID" id="92929240"/>
<dbReference type="Gene3D" id="3.10.50.40">
    <property type="match status" value="1"/>
</dbReference>
<comment type="catalytic activity">
    <reaction evidence="1 5 6">
        <text>[protein]-peptidylproline (omega=180) = [protein]-peptidylproline (omega=0)</text>
        <dbReference type="Rhea" id="RHEA:16237"/>
        <dbReference type="Rhea" id="RHEA-COMP:10747"/>
        <dbReference type="Rhea" id="RHEA-COMP:10748"/>
        <dbReference type="ChEBI" id="CHEBI:83833"/>
        <dbReference type="ChEBI" id="CHEBI:83834"/>
        <dbReference type="EC" id="5.2.1.8"/>
    </reaction>
</comment>
<comment type="similarity">
    <text evidence="2 6">Belongs to the FKBP-type PPIase family.</text>
</comment>
<dbReference type="SUPFAM" id="SSF54534">
    <property type="entry name" value="FKBP-like"/>
    <property type="match status" value="1"/>
</dbReference>
<protein>
    <recommendedName>
        <fullName evidence="6">Peptidyl-prolyl cis-trans isomerase</fullName>
        <ecNumber evidence="6">5.2.1.8</ecNumber>
    </recommendedName>
</protein>
<dbReference type="PANTHER" id="PTHR43811">
    <property type="entry name" value="FKBP-TYPE PEPTIDYL-PROLYL CIS-TRANS ISOMERASE FKPA"/>
    <property type="match status" value="1"/>
</dbReference>
<keyword evidence="4 5" id="KW-0413">Isomerase</keyword>
<dbReference type="PANTHER" id="PTHR43811:SF19">
    <property type="entry name" value="39 KDA FK506-BINDING NUCLEAR PROTEIN"/>
    <property type="match status" value="1"/>
</dbReference>
<evidence type="ECO:0000256" key="6">
    <source>
        <dbReference type="RuleBase" id="RU003915"/>
    </source>
</evidence>
<evidence type="ECO:0000256" key="1">
    <source>
        <dbReference type="ARBA" id="ARBA00000971"/>
    </source>
</evidence>
<organism evidence="8 9">
    <name type="scientific">Coprobacter fastidiosus</name>
    <dbReference type="NCBI Taxonomy" id="1099853"/>
    <lineage>
        <taxon>Bacteria</taxon>
        <taxon>Pseudomonadati</taxon>
        <taxon>Bacteroidota</taxon>
        <taxon>Bacteroidia</taxon>
        <taxon>Bacteroidales</taxon>
        <taxon>Barnesiellaceae</taxon>
        <taxon>Coprobacter</taxon>
    </lineage>
</organism>
<evidence type="ECO:0000256" key="2">
    <source>
        <dbReference type="ARBA" id="ARBA00006577"/>
    </source>
</evidence>
<dbReference type="AlphaFoldDB" id="A0A354M3U9"/>
<gene>
    <name evidence="8" type="ORF">DDY73_09310</name>
</gene>
<evidence type="ECO:0000313" key="8">
    <source>
        <dbReference type="EMBL" id="HBJ09188.1"/>
    </source>
</evidence>
<dbReference type="PROSITE" id="PS51257">
    <property type="entry name" value="PROKAR_LIPOPROTEIN"/>
    <property type="match status" value="1"/>
</dbReference>
<keyword evidence="3 5" id="KW-0697">Rotamase</keyword>
<evidence type="ECO:0000256" key="5">
    <source>
        <dbReference type="PROSITE-ProRule" id="PRU00277"/>
    </source>
</evidence>
<comment type="caution">
    <text evidence="8">The sequence shown here is derived from an EMBL/GenBank/DDBJ whole genome shotgun (WGS) entry which is preliminary data.</text>
</comment>